<keyword evidence="2" id="KW-1185">Reference proteome</keyword>
<evidence type="ECO:0000313" key="1">
    <source>
        <dbReference type="EMBL" id="CAK5277778.1"/>
    </source>
</evidence>
<proteinExistence type="predicted"/>
<dbReference type="AlphaFoldDB" id="A0AAD2Q5A4"/>
<dbReference type="Proteomes" id="UP001295794">
    <property type="component" value="Unassembled WGS sequence"/>
</dbReference>
<protein>
    <submittedName>
        <fullName evidence="1">Uncharacterized protein</fullName>
    </submittedName>
</protein>
<dbReference type="EMBL" id="CAVNYO010000419">
    <property type="protein sequence ID" value="CAK5277778.1"/>
    <property type="molecule type" value="Genomic_DNA"/>
</dbReference>
<feature type="non-terminal residue" evidence="1">
    <location>
        <position position="1"/>
    </location>
</feature>
<gene>
    <name evidence="1" type="ORF">MYCIT1_LOCUS26881</name>
</gene>
<organism evidence="1 2">
    <name type="scientific">Mycena citricolor</name>
    <dbReference type="NCBI Taxonomy" id="2018698"/>
    <lineage>
        <taxon>Eukaryota</taxon>
        <taxon>Fungi</taxon>
        <taxon>Dikarya</taxon>
        <taxon>Basidiomycota</taxon>
        <taxon>Agaricomycotina</taxon>
        <taxon>Agaricomycetes</taxon>
        <taxon>Agaricomycetidae</taxon>
        <taxon>Agaricales</taxon>
        <taxon>Marasmiineae</taxon>
        <taxon>Mycenaceae</taxon>
        <taxon>Mycena</taxon>
    </lineage>
</organism>
<comment type="caution">
    <text evidence="1">The sequence shown here is derived from an EMBL/GenBank/DDBJ whole genome shotgun (WGS) entry which is preliminary data.</text>
</comment>
<sequence length="171" mass="19663">RWKYALGRKAAFVRKVLKSRAGEVVFDKGDLVQVFRNNLADTVSNKRKLTSWWSELHRVEERILNFYQLKTIEGVQIEGRYNARRLSGEPLLLSDHHGILHVTVHVPSVRRHMLWSGLPCQAQPHDTPARTPIVPTVRLPLFSLIWPLIVPWPHCLALPLCLVIHCSVGYI</sequence>
<evidence type="ECO:0000313" key="2">
    <source>
        <dbReference type="Proteomes" id="UP001295794"/>
    </source>
</evidence>
<reference evidence="1" key="1">
    <citation type="submission" date="2023-11" db="EMBL/GenBank/DDBJ databases">
        <authorList>
            <person name="De Vega J J."/>
            <person name="De Vega J J."/>
        </authorList>
    </citation>
    <scope>NUCLEOTIDE SEQUENCE</scope>
</reference>
<name>A0AAD2Q5A4_9AGAR</name>
<accession>A0AAD2Q5A4</accession>